<dbReference type="InterPro" id="IPR000792">
    <property type="entry name" value="Tscrpt_reg_LuxR_C"/>
</dbReference>
<dbReference type="Gene3D" id="1.10.10.10">
    <property type="entry name" value="Winged helix-like DNA-binding domain superfamily/Winged helix DNA-binding domain"/>
    <property type="match status" value="1"/>
</dbReference>
<dbReference type="SUPFAM" id="SSF46894">
    <property type="entry name" value="C-terminal effector domain of the bipartite response regulators"/>
    <property type="match status" value="1"/>
</dbReference>
<dbReference type="InterPro" id="IPR027417">
    <property type="entry name" value="P-loop_NTPase"/>
</dbReference>
<evidence type="ECO:0000313" key="5">
    <source>
        <dbReference type="EMBL" id="NMO02855.1"/>
    </source>
</evidence>
<dbReference type="CDD" id="cd06170">
    <property type="entry name" value="LuxR_C_like"/>
    <property type="match status" value="1"/>
</dbReference>
<keyword evidence="1" id="KW-0805">Transcription regulation</keyword>
<dbReference type="Gene3D" id="1.25.40.10">
    <property type="entry name" value="Tetratricopeptide repeat domain"/>
    <property type="match status" value="1"/>
</dbReference>
<evidence type="ECO:0000256" key="2">
    <source>
        <dbReference type="ARBA" id="ARBA00023125"/>
    </source>
</evidence>
<evidence type="ECO:0000256" key="3">
    <source>
        <dbReference type="ARBA" id="ARBA00023163"/>
    </source>
</evidence>
<sequence length="887" mass="93627">MTGPSELVGRAEVLAELARLIDAATDGARVITLVGAGGAGRSSVARAVAAGYSRTVLWAQGFPWETQRPAAVLGQLLQDDSDVSCDDAVARLGDMGEAGPVLIVVDDADLGDAASMQALTSLLAHRRTLPIAVLLTAEPGDVVVDIRESVVVELPGLSASAVADLAARSGVVPRPAVIDRLTRHTGGNPRAVLAILAQTPAAAWNRPEFDLPAPDYLVTETKMLMESATPQARALTEALAVLAAGYPDSGEILSTASQLAGIDDPLAALDDALAVGLLTVTGGLRPAEATPTLGGPMKAAAVTAVMGLAATSRAHRRAAELATDPVRRLQHLVAATPVADDELANRLDALAGERGGDGAWSDAARLFRQSSRLTVNPAARDERLTRAVDALLAAGDCVAATALVPAVESLRETPLREVTLAYLAILRGRSAEADMRLERAWSICNVGREPDTAGMIAQRRVLHSLVRCQGTELVQWADTAIGMSGAESSAGIEASVIKGLGLAWSGENDAAKVLYADLTASIRHGAQAQRVTMGRGWLELGIDDVDAARSSLETAVSMAELGGSTRITLWALGWLSRVQFVTGDWNLALETVRRGRALARSSGIALATPLLEWTAAQVYSLRGDWGSASEAVANSVVGEGSYEIMAVPMCLARAARAEAGADYAKVREALSPVARLAQGAQGLNEPGFWPWVDVLANALVVEGQLDDADKLLAPHEERALARGRRSARARLGYARGRLSGALGDLPSARRSFEESLENLEGLPLRYDLARVNFTYGQTLRRAGKRRAADAVITRARDLYESLGAQTYVQRCDRELRAGGLNAPRGSRDGVELTPQEEAVSALVVQGLSNREVAAELYISPKTVQYHLTRIFGKMGVRSRSELTARLK</sequence>
<dbReference type="PROSITE" id="PS50043">
    <property type="entry name" value="HTH_LUXR_2"/>
    <property type="match status" value="1"/>
</dbReference>
<gene>
    <name evidence="5" type="ORF">HH308_16705</name>
</gene>
<dbReference type="Pfam" id="PF13191">
    <property type="entry name" value="AAA_16"/>
    <property type="match status" value="1"/>
</dbReference>
<dbReference type="SUPFAM" id="SSF52540">
    <property type="entry name" value="P-loop containing nucleoside triphosphate hydrolases"/>
    <property type="match status" value="1"/>
</dbReference>
<dbReference type="SUPFAM" id="SSF48452">
    <property type="entry name" value="TPR-like"/>
    <property type="match status" value="1"/>
</dbReference>
<dbReference type="SMART" id="SM00421">
    <property type="entry name" value="HTH_LUXR"/>
    <property type="match status" value="1"/>
</dbReference>
<comment type="caution">
    <text evidence="5">The sequence shown here is derived from an EMBL/GenBank/DDBJ whole genome shotgun (WGS) entry which is preliminary data.</text>
</comment>
<dbReference type="Proteomes" id="UP000550729">
    <property type="component" value="Unassembled WGS sequence"/>
</dbReference>
<dbReference type="PRINTS" id="PR00038">
    <property type="entry name" value="HTHLUXR"/>
</dbReference>
<dbReference type="PROSITE" id="PS00622">
    <property type="entry name" value="HTH_LUXR_1"/>
    <property type="match status" value="1"/>
</dbReference>
<dbReference type="InterPro" id="IPR036388">
    <property type="entry name" value="WH-like_DNA-bd_sf"/>
</dbReference>
<evidence type="ECO:0000256" key="1">
    <source>
        <dbReference type="ARBA" id="ARBA00023015"/>
    </source>
</evidence>
<dbReference type="AlphaFoldDB" id="A0A848L1A1"/>
<organism evidence="5 6">
    <name type="scientific">Gordonia asplenii</name>
    <dbReference type="NCBI Taxonomy" id="2725283"/>
    <lineage>
        <taxon>Bacteria</taxon>
        <taxon>Bacillati</taxon>
        <taxon>Actinomycetota</taxon>
        <taxon>Actinomycetes</taxon>
        <taxon>Mycobacteriales</taxon>
        <taxon>Gordoniaceae</taxon>
        <taxon>Gordonia</taxon>
    </lineage>
</organism>
<name>A0A848L1A1_9ACTN</name>
<dbReference type="Gene3D" id="3.40.50.300">
    <property type="entry name" value="P-loop containing nucleotide triphosphate hydrolases"/>
    <property type="match status" value="1"/>
</dbReference>
<proteinExistence type="predicted"/>
<evidence type="ECO:0000259" key="4">
    <source>
        <dbReference type="PROSITE" id="PS50043"/>
    </source>
</evidence>
<dbReference type="InterPro" id="IPR016032">
    <property type="entry name" value="Sig_transdc_resp-reg_C-effctor"/>
</dbReference>
<reference evidence="5 6" key="1">
    <citation type="submission" date="2020-04" db="EMBL/GenBank/DDBJ databases">
        <title>Gordonia sp. nov. TBRC 11910.</title>
        <authorList>
            <person name="Suriyachadkun C."/>
        </authorList>
    </citation>
    <scope>NUCLEOTIDE SEQUENCE [LARGE SCALE GENOMIC DNA]</scope>
    <source>
        <strain evidence="5 6">TBRC 11910</strain>
    </source>
</reference>
<dbReference type="RefSeq" id="WP_170195360.1">
    <property type="nucleotide sequence ID" value="NZ_JABBNB010000017.1"/>
</dbReference>
<feature type="domain" description="HTH luxR-type" evidence="4">
    <location>
        <begin position="825"/>
        <end position="887"/>
    </location>
</feature>
<keyword evidence="6" id="KW-1185">Reference proteome</keyword>
<evidence type="ECO:0000313" key="6">
    <source>
        <dbReference type="Proteomes" id="UP000550729"/>
    </source>
</evidence>
<dbReference type="GO" id="GO:0006355">
    <property type="term" value="P:regulation of DNA-templated transcription"/>
    <property type="evidence" value="ECO:0007669"/>
    <property type="project" value="InterPro"/>
</dbReference>
<keyword evidence="2" id="KW-0238">DNA-binding</keyword>
<dbReference type="GO" id="GO:0003677">
    <property type="term" value="F:DNA binding"/>
    <property type="evidence" value="ECO:0007669"/>
    <property type="project" value="UniProtKB-KW"/>
</dbReference>
<dbReference type="InterPro" id="IPR041664">
    <property type="entry name" value="AAA_16"/>
</dbReference>
<dbReference type="InterPro" id="IPR011990">
    <property type="entry name" value="TPR-like_helical_dom_sf"/>
</dbReference>
<keyword evidence="3" id="KW-0804">Transcription</keyword>
<dbReference type="PANTHER" id="PTHR44688:SF16">
    <property type="entry name" value="DNA-BINDING TRANSCRIPTIONAL ACTIVATOR DEVR_DOSR"/>
    <property type="match status" value="1"/>
</dbReference>
<accession>A0A848L1A1</accession>
<dbReference type="Pfam" id="PF00196">
    <property type="entry name" value="GerE"/>
    <property type="match status" value="1"/>
</dbReference>
<dbReference type="EMBL" id="JABBNB010000017">
    <property type="protein sequence ID" value="NMO02855.1"/>
    <property type="molecule type" value="Genomic_DNA"/>
</dbReference>
<dbReference type="PANTHER" id="PTHR44688">
    <property type="entry name" value="DNA-BINDING TRANSCRIPTIONAL ACTIVATOR DEVR_DOSR"/>
    <property type="match status" value="1"/>
</dbReference>
<protein>
    <submittedName>
        <fullName evidence="5">Helix-turn-helix transcriptional regulator</fullName>
    </submittedName>
</protein>